<gene>
    <name evidence="2" type="ORF">GCM10022392_25860</name>
</gene>
<feature type="domain" description="ISXO2-like transposase" evidence="1">
    <location>
        <begin position="128"/>
        <end position="280"/>
    </location>
</feature>
<dbReference type="InterPro" id="IPR024445">
    <property type="entry name" value="Tnp_ISXO2-like"/>
</dbReference>
<dbReference type="InterPro" id="IPR024442">
    <property type="entry name" value="Transposase_Zn_ribbon"/>
</dbReference>
<dbReference type="SMART" id="SM01126">
    <property type="entry name" value="DDE_Tnp_IS1595"/>
    <property type="match status" value="1"/>
</dbReference>
<dbReference type="NCBIfam" id="NF033547">
    <property type="entry name" value="transpos_IS1595"/>
    <property type="match status" value="1"/>
</dbReference>
<dbReference type="PANTHER" id="PTHR47163:SF2">
    <property type="entry name" value="SI:DKEY-17M8.2"/>
    <property type="match status" value="1"/>
</dbReference>
<evidence type="ECO:0000313" key="3">
    <source>
        <dbReference type="Proteomes" id="UP001500841"/>
    </source>
</evidence>
<sequence length="311" mass="35972">MTSQFTSLLQVLDFFKEETTCISYLAHSRWGNEPSCPHCGNVGAYVTNRGYKCKAKECHKKFTVTMGTIFENTKISLRIWFAAMYLCTAHRKGISSLQLSRDLNITQKTAWFLLHRIREMLNDWGDDKLSGVIEVDETYVGGSLKNKSNKKRRAIRHANEQWGGVKTAIFALVEREGQVRTVMLANKKAKLIDVLPIIEANVDKDAQIYTDSSSMYGSLKNTYKHEQVNHVQHEYVRGSVHTNTIEGFFSLLKRGVIGIYHYVSPKHLHRYCREFEYRYNNRKMLDVDRFEAAFKIANNKRLTYHALISNK</sequence>
<dbReference type="InterPro" id="IPR053164">
    <property type="entry name" value="IS1016-like_transposase"/>
</dbReference>
<evidence type="ECO:0000313" key="2">
    <source>
        <dbReference type="EMBL" id="GAA4100204.1"/>
    </source>
</evidence>
<accession>A0ABP7WYX9</accession>
<comment type="caution">
    <text evidence="2">The sequence shown here is derived from an EMBL/GenBank/DDBJ whole genome shotgun (WGS) entry which is preliminary data.</text>
</comment>
<name>A0ABP7WYX9_9SPHI</name>
<dbReference type="EMBL" id="BAABCV010000009">
    <property type="protein sequence ID" value="GAA4100204.1"/>
    <property type="molecule type" value="Genomic_DNA"/>
</dbReference>
<dbReference type="Pfam" id="PF12762">
    <property type="entry name" value="DDE_Tnp_IS1595"/>
    <property type="match status" value="1"/>
</dbReference>
<organism evidence="2 3">
    <name type="scientific">Mucilaginibacter panaciglaebae</name>
    <dbReference type="NCBI Taxonomy" id="502331"/>
    <lineage>
        <taxon>Bacteria</taxon>
        <taxon>Pseudomonadati</taxon>
        <taxon>Bacteroidota</taxon>
        <taxon>Sphingobacteriia</taxon>
        <taxon>Sphingobacteriales</taxon>
        <taxon>Sphingobacteriaceae</taxon>
        <taxon>Mucilaginibacter</taxon>
    </lineage>
</organism>
<dbReference type="Pfam" id="PF12760">
    <property type="entry name" value="Zn_ribbon_IS1595"/>
    <property type="match status" value="1"/>
</dbReference>
<dbReference type="RefSeq" id="WP_345105156.1">
    <property type="nucleotide sequence ID" value="NZ_BAABCV010000009.1"/>
</dbReference>
<dbReference type="PANTHER" id="PTHR47163">
    <property type="entry name" value="DDE_TNP_IS1595 DOMAIN-CONTAINING PROTEIN"/>
    <property type="match status" value="1"/>
</dbReference>
<evidence type="ECO:0000259" key="1">
    <source>
        <dbReference type="SMART" id="SM01126"/>
    </source>
</evidence>
<keyword evidence="3" id="KW-1185">Reference proteome</keyword>
<reference evidence="3" key="1">
    <citation type="journal article" date="2019" name="Int. J. Syst. Evol. Microbiol.">
        <title>The Global Catalogue of Microorganisms (GCM) 10K type strain sequencing project: providing services to taxonomists for standard genome sequencing and annotation.</title>
        <authorList>
            <consortium name="The Broad Institute Genomics Platform"/>
            <consortium name="The Broad Institute Genome Sequencing Center for Infectious Disease"/>
            <person name="Wu L."/>
            <person name="Ma J."/>
        </authorList>
    </citation>
    <scope>NUCLEOTIDE SEQUENCE [LARGE SCALE GENOMIC DNA]</scope>
    <source>
        <strain evidence="3">JCM 17085</strain>
    </source>
</reference>
<proteinExistence type="predicted"/>
<protein>
    <submittedName>
        <fullName evidence="2">IS1595 family transposase</fullName>
    </submittedName>
</protein>
<dbReference type="Proteomes" id="UP001500841">
    <property type="component" value="Unassembled WGS sequence"/>
</dbReference>